<dbReference type="SUPFAM" id="SSF50978">
    <property type="entry name" value="WD40 repeat-like"/>
    <property type="match status" value="1"/>
</dbReference>
<dbReference type="SMART" id="SM00320">
    <property type="entry name" value="WD40"/>
    <property type="match status" value="9"/>
</dbReference>
<comment type="subcellular location">
    <subcellularLocation>
        <location evidence="1">Nucleus</location>
        <location evidence="1">Nucleolus</location>
    </subcellularLocation>
</comment>
<keyword evidence="8" id="KW-1185">Reference proteome</keyword>
<evidence type="ECO:0000259" key="7">
    <source>
        <dbReference type="Pfam" id="PF04003"/>
    </source>
</evidence>
<evidence type="ECO:0000256" key="1">
    <source>
        <dbReference type="ARBA" id="ARBA00004604"/>
    </source>
</evidence>
<dbReference type="WBParaSite" id="PSAMB.scaffold3674size17315.g22259.t1">
    <property type="protein sequence ID" value="PSAMB.scaffold3674size17315.g22259.t1"/>
    <property type="gene ID" value="PSAMB.scaffold3674size17315.g22259"/>
</dbReference>
<dbReference type="Pfam" id="PF04003">
    <property type="entry name" value="Utp12"/>
    <property type="match status" value="1"/>
</dbReference>
<protein>
    <submittedName>
        <fullName evidence="9">Small-subunit processome Utp12 domain-containing protein</fullName>
    </submittedName>
</protein>
<organism evidence="8 9">
    <name type="scientific">Plectus sambesii</name>
    <dbReference type="NCBI Taxonomy" id="2011161"/>
    <lineage>
        <taxon>Eukaryota</taxon>
        <taxon>Metazoa</taxon>
        <taxon>Ecdysozoa</taxon>
        <taxon>Nematoda</taxon>
        <taxon>Chromadorea</taxon>
        <taxon>Plectida</taxon>
        <taxon>Plectina</taxon>
        <taxon>Plectoidea</taxon>
        <taxon>Plectidae</taxon>
        <taxon>Plectus</taxon>
    </lineage>
</organism>
<dbReference type="PANTHER" id="PTHR44099:SF4">
    <property type="entry name" value="RABCONNECTIN-3B, ISOFORM A"/>
    <property type="match status" value="1"/>
</dbReference>
<evidence type="ECO:0000313" key="8">
    <source>
        <dbReference type="Proteomes" id="UP000887566"/>
    </source>
</evidence>
<dbReference type="InterPro" id="IPR007148">
    <property type="entry name" value="SSU_processome_Utp12"/>
</dbReference>
<dbReference type="GO" id="GO:0005737">
    <property type="term" value="C:cytoplasm"/>
    <property type="evidence" value="ECO:0007669"/>
    <property type="project" value="TreeGrafter"/>
</dbReference>
<reference evidence="9" key="1">
    <citation type="submission" date="2022-11" db="UniProtKB">
        <authorList>
            <consortium name="WormBaseParasite"/>
        </authorList>
    </citation>
    <scope>IDENTIFICATION</scope>
</reference>
<evidence type="ECO:0000256" key="2">
    <source>
        <dbReference type="ARBA" id="ARBA00022574"/>
    </source>
</evidence>
<dbReference type="GO" id="GO:0005730">
    <property type="term" value="C:nucleolus"/>
    <property type="evidence" value="ECO:0007669"/>
    <property type="project" value="UniProtKB-SubCell"/>
</dbReference>
<dbReference type="InterPro" id="IPR015943">
    <property type="entry name" value="WD40/YVTN_repeat-like_dom_sf"/>
</dbReference>
<sequence>MSLVSGNLIVPTILWGRRAPSHRACCVRCLPDGQTILTGTVDGQIIIWRLDNGLLKPKYMLFGHSRPISCLCPTGVDSLTTRFVSTSDDGKMCLWESVDGRCIDSVTTVNVHRYIYAHPLRSSAMLTQLRLFCVGDYPEIIVMDPQDLTVLFTLSSRVEPDWVSALFLLKHPQKNDIAIGISLSGMVKIWSMTEIDKRDSSNPVYEDESKSIAVRGALTVSSCAQNQRTMLVVSSSMWQIFDASEFSELLQQEPPQHHSCLGGAFTRIDRVAIWCTDGAIYLYQLPRSAAFGEKPQNVGSKDNAFIYCVLNIKQSNLSTLTLPDSCFHFETRKVGQNQHIQSVYRADATGRLAIWDIPDVAEKTIAALMQEQFKEYPEVLPNLQKSLEGAWKDLPEPPKGFIDHNSEEQTVTSTLYVPSQGRLVLGHDDGSILLVYAAHALMKQLLDIKMLQRSPDWPPVRMLSGHSGAVTCLLYPHEEHPRYEPHHLLSGGADFAVFLWDLNSGARIHRFCVQAGPILRMVIPPENCNSRILQTVCSVASDHSVALLGLKETKCLLLASRHLFPVKEIRWRPLDDFLLVRCEDDTVYVWQMETANLDRIVSGLLADEVWAACDEQVGVIEGDDQAGASSAMQMFRALRNKNVAAIKQIAAPTDDKAAGAADVRDLVLPAPMTVQGMKAFRDDGESHLILFHVDALIMGLLADEQMTTAPSSIDSTADRATTEMPSFSGLLARAKDKAENVLQMSPSTQPRSAERAAALSGRSTFQSDGSLQMDVAHVLMSLLHGWTLDKDLDHVCVKKLGLLRPKAPVCFGLVSRQGHLSMLLPTGIEVGTKFEDRFELFARNIHWQLSASLTTQHLLSVIATANTLMSMQHAAFSPDQEKKRKLLRRLSSTGSRPPPTGVGQTAQDSSAVEQAQIKQGWSLLAALHCVLLPELVNKGSYCPPRIELLARRWQDRCLELREAAQALLIRELNRLGPNGRKGLIDSWAPFLPLFLDPSLSIFGSRILGGSPSPQPPITSTTTAVANTPGVDEPKVAALTDINMTDPTQLGSHESGLQQVRRNQATAVVLLGVIGAEFGQEIAQHGAVVPQHAKSSAPEGFSESDHSLARATSQSLLELLLQPPSVLLPPHSPLRRAAIDLIGRGFSVWQPYLDISKVLLGLLDLAANSDKMLQTGQIVLPLSPPADACRTAKHALTLIASARPPAFITALSKEVARYNSAAQHQTIQHTVTSPLLKSRTEVLRIIEQLAEKQYGDVADLMIAVGEVLVHCLDTSLLKHRSLAEIFPPITKFYMVAYCPNSRRIAFGGKTGVVVIHELRAGKAQSAMAPEEDGNVKTYDRSRTHHAHSTRRRRRGLPWYSTSTPSTANLSVGTKIASFCNSASLAIRKLNARVSFDQARIHQLMQFDRCAFRKIAVCRDSDVQILRAPGIFAHQYNPFVLEETYKIANDVTTCLDWTDDSSLLAVGSADMQVRVCAGRRVKNVYITALGGHKGPIVACFFEADSFDLLTVDKKGFLNRWECGIDVDDLVEGNPDKETAQSGNVKMISFEKASRHSFHDAVPGSVQLTTAAYHKKNRLLVKKFQITHNLSLDAVADDVDRRNFSEFGNLALIDASDSEEEADGKKKIKLAGARVTDMSERTIRPEIRVTRVQFSPAGRSFAACTTEGLLIYSLDDTIMFDPFQLGVDVTPAGIRAQVSNGEMGSALTMALRLNQSELITEVIEATPVGEVSLICQSLPLVYVEKFLFWLGTGAGVFDGTNHVQFYMLWVKHLLYHHGPQLKLRSAENVASLTGLQDIITRKHDSLAKLSEQCKYGLNYLITARRLRGLDVKEEVFDD</sequence>
<feature type="repeat" description="WD" evidence="5">
    <location>
        <begin position="559"/>
        <end position="600"/>
    </location>
</feature>
<keyword evidence="2 5" id="KW-0853">WD repeat</keyword>
<dbReference type="InterPro" id="IPR036322">
    <property type="entry name" value="WD40_repeat_dom_sf"/>
</dbReference>
<dbReference type="InterPro" id="IPR049916">
    <property type="entry name" value="WDR72-like"/>
</dbReference>
<feature type="region of interest" description="Disordered" evidence="6">
    <location>
        <begin position="1324"/>
        <end position="1358"/>
    </location>
</feature>
<feature type="repeat" description="WD" evidence="5">
    <location>
        <begin position="31"/>
        <end position="53"/>
    </location>
</feature>
<feature type="repeat" description="WD" evidence="5">
    <location>
        <begin position="463"/>
        <end position="510"/>
    </location>
</feature>
<dbReference type="Proteomes" id="UP000887566">
    <property type="component" value="Unplaced"/>
</dbReference>
<keyword evidence="4" id="KW-0539">Nucleus</keyword>
<evidence type="ECO:0000256" key="6">
    <source>
        <dbReference type="SAM" id="MobiDB-lite"/>
    </source>
</evidence>
<proteinExistence type="predicted"/>
<dbReference type="InterPro" id="IPR001680">
    <property type="entry name" value="WD40_rpt"/>
</dbReference>
<dbReference type="PROSITE" id="PS00678">
    <property type="entry name" value="WD_REPEATS_1"/>
    <property type="match status" value="1"/>
</dbReference>
<evidence type="ECO:0000256" key="3">
    <source>
        <dbReference type="ARBA" id="ARBA00022737"/>
    </source>
</evidence>
<name>A0A914WEB5_9BILA</name>
<dbReference type="PANTHER" id="PTHR44099">
    <property type="entry name" value="RABCONNECTIN-3B, ISOFORM A"/>
    <property type="match status" value="1"/>
</dbReference>
<keyword evidence="3" id="KW-0677">Repeat</keyword>
<evidence type="ECO:0000313" key="9">
    <source>
        <dbReference type="WBParaSite" id="PSAMB.scaffold3674size17315.g22259.t1"/>
    </source>
</evidence>
<accession>A0A914WEB5</accession>
<dbReference type="Gene3D" id="2.130.10.10">
    <property type="entry name" value="YVTN repeat-like/Quinoprotein amine dehydrogenase"/>
    <property type="match status" value="3"/>
</dbReference>
<dbReference type="Pfam" id="PF00400">
    <property type="entry name" value="WD40"/>
    <property type="match status" value="4"/>
</dbReference>
<feature type="domain" description="Small-subunit processome Utp12" evidence="7">
    <location>
        <begin position="1711"/>
        <end position="1818"/>
    </location>
</feature>
<evidence type="ECO:0000256" key="5">
    <source>
        <dbReference type="PROSITE-ProRule" id="PRU00221"/>
    </source>
</evidence>
<feature type="compositionally biased region" description="Basic residues" evidence="6">
    <location>
        <begin position="1341"/>
        <end position="1354"/>
    </location>
</feature>
<dbReference type="PROSITE" id="PS50082">
    <property type="entry name" value="WD_REPEATS_2"/>
    <property type="match status" value="3"/>
</dbReference>
<dbReference type="InterPro" id="IPR019775">
    <property type="entry name" value="WD40_repeat_CS"/>
</dbReference>
<dbReference type="InterPro" id="IPR011047">
    <property type="entry name" value="Quinoprotein_ADH-like_sf"/>
</dbReference>
<evidence type="ECO:0000256" key="4">
    <source>
        <dbReference type="ARBA" id="ARBA00023242"/>
    </source>
</evidence>
<dbReference type="SUPFAM" id="SSF50998">
    <property type="entry name" value="Quinoprotein alcohol dehydrogenase-like"/>
    <property type="match status" value="1"/>
</dbReference>